<dbReference type="InterPro" id="IPR053713">
    <property type="entry name" value="Bact_OM_Channel_sf"/>
</dbReference>
<dbReference type="HOGENOM" id="CLU_082049_4_1_10"/>
<feature type="chain" id="PRO_5001717921" description="Outer membrane protein beta-barrel domain-containing protein" evidence="2">
    <location>
        <begin position="20"/>
        <end position="216"/>
    </location>
</feature>
<feature type="signal peptide" evidence="2">
    <location>
        <begin position="1"/>
        <end position="19"/>
    </location>
</feature>
<proteinExistence type="predicted"/>
<evidence type="ECO:0000313" key="4">
    <source>
        <dbReference type="EMBL" id="AIL45126.1"/>
    </source>
</evidence>
<dbReference type="InterPro" id="IPR011250">
    <property type="entry name" value="OMP/PagP_B-barrel"/>
</dbReference>
<dbReference type="AlphaFoldDB" id="A0A077EC78"/>
<dbReference type="KEGG" id="eao:BD94_1351"/>
<sequence length="216" mass="24065">MKKKLFLGAFALLGFVANAQNSKVKFGIKGGYVLSTIKEKYSNMSNSGDPKSSFYIGGLVEYRIDNQWGLQGEILYADLGGRDEINYGTQNVNGQNVYVGNVKQKINLSTIVVPIGAKYFVTNNFTVNGGFNFAFYVSKDIKNDLTQYGTSVNVSADDLLKTFNFAPYLGLEYQFDNGLFVDSRYNFGVANISKVNVDGYKMRNSFFQIGLGYKFK</sequence>
<dbReference type="Gene3D" id="2.40.160.40">
    <property type="entry name" value="monomeric porin ompg"/>
    <property type="match status" value="1"/>
</dbReference>
<gene>
    <name evidence="4" type="ORF">BD94_1351</name>
</gene>
<evidence type="ECO:0000256" key="1">
    <source>
        <dbReference type="ARBA" id="ARBA00022729"/>
    </source>
</evidence>
<reference evidence="4" key="2">
    <citation type="journal article" date="2015" name="Genome Biol. Evol.">
        <title>Complete Genome Sequence and Transcriptomic Analysis of the Novel Pathogen Elizabethkingia anophelis in Response to Oxidative Stress.</title>
        <authorList>
            <person name="Li Y."/>
            <person name="Liu Y."/>
            <person name="Chew S.C."/>
            <person name="Tay M."/>
            <person name="Salido M.M."/>
            <person name="Teo J."/>
            <person name="Lauro F.M."/>
            <person name="Givskov M."/>
            <person name="Yang L."/>
        </authorList>
    </citation>
    <scope>NUCLEOTIDE SEQUENCE</scope>
    <source>
        <strain evidence="4">NUHP1</strain>
    </source>
</reference>
<feature type="domain" description="Outer membrane protein beta-barrel" evidence="3">
    <location>
        <begin position="18"/>
        <end position="192"/>
    </location>
</feature>
<dbReference type="Pfam" id="PF13568">
    <property type="entry name" value="OMP_b-brl_2"/>
    <property type="match status" value="1"/>
</dbReference>
<protein>
    <recommendedName>
        <fullName evidence="3">Outer membrane protein beta-barrel domain-containing protein</fullName>
    </recommendedName>
</protein>
<name>A0A077EC78_9FLAO</name>
<reference evidence="4" key="1">
    <citation type="journal article" date="2013" name="Lancet">
        <title>First case of E anophelis outbreak in an intensive-care unit.</title>
        <authorList>
            <person name="Teo J."/>
            <person name="Tan S.Y."/>
            <person name="Tay M."/>
            <person name="Ding Y."/>
            <person name="Kjelleberg S."/>
            <person name="Givskov M."/>
            <person name="Lin R.T."/>
            <person name="Yang L."/>
        </authorList>
    </citation>
    <scope>NUCLEOTIDE SEQUENCE [LARGE SCALE GENOMIC DNA]</scope>
    <source>
        <strain evidence="4">NUHP1</strain>
    </source>
</reference>
<keyword evidence="1 2" id="KW-0732">Signal</keyword>
<dbReference type="SUPFAM" id="SSF56925">
    <property type="entry name" value="OMPA-like"/>
    <property type="match status" value="1"/>
</dbReference>
<evidence type="ECO:0000313" key="5">
    <source>
        <dbReference type="Proteomes" id="UP000028933"/>
    </source>
</evidence>
<dbReference type="InterPro" id="IPR025665">
    <property type="entry name" value="Beta-barrel_OMP_2"/>
</dbReference>
<dbReference type="EMBL" id="CP007547">
    <property type="protein sequence ID" value="AIL45126.1"/>
    <property type="molecule type" value="Genomic_DNA"/>
</dbReference>
<dbReference type="STRING" id="1338011.BD94_1351"/>
<dbReference type="eggNOG" id="COG3637">
    <property type="taxonomic scope" value="Bacteria"/>
</dbReference>
<dbReference type="RefSeq" id="WP_024565051.1">
    <property type="nucleotide sequence ID" value="NZ_CP007547.1"/>
</dbReference>
<evidence type="ECO:0000256" key="2">
    <source>
        <dbReference type="SAM" id="SignalP"/>
    </source>
</evidence>
<evidence type="ECO:0000259" key="3">
    <source>
        <dbReference type="Pfam" id="PF13568"/>
    </source>
</evidence>
<organism evidence="4 5">
    <name type="scientific">Elizabethkingia anophelis NUHP1</name>
    <dbReference type="NCBI Taxonomy" id="1338011"/>
    <lineage>
        <taxon>Bacteria</taxon>
        <taxon>Pseudomonadati</taxon>
        <taxon>Bacteroidota</taxon>
        <taxon>Flavobacteriia</taxon>
        <taxon>Flavobacteriales</taxon>
        <taxon>Weeksellaceae</taxon>
        <taxon>Elizabethkingia</taxon>
    </lineage>
</organism>
<dbReference type="Proteomes" id="UP000028933">
    <property type="component" value="Chromosome"/>
</dbReference>
<accession>A0A077EC78</accession>